<evidence type="ECO:0000256" key="2">
    <source>
        <dbReference type="PROSITE-ProRule" id="PRU00504"/>
    </source>
</evidence>
<gene>
    <name evidence="3" type="ORF">XAT740_LOCUS32089</name>
</gene>
<keyword evidence="1" id="KW-0677">Repeat</keyword>
<dbReference type="PROSITE" id="PS51125">
    <property type="entry name" value="NHL"/>
    <property type="match status" value="1"/>
</dbReference>
<dbReference type="InterPro" id="IPR011042">
    <property type="entry name" value="6-blade_b-propeller_TolB-like"/>
</dbReference>
<accession>A0A815I9C1</accession>
<organism evidence="3 4">
    <name type="scientific">Adineta ricciae</name>
    <name type="common">Rotifer</name>
    <dbReference type="NCBI Taxonomy" id="249248"/>
    <lineage>
        <taxon>Eukaryota</taxon>
        <taxon>Metazoa</taxon>
        <taxon>Spiralia</taxon>
        <taxon>Gnathifera</taxon>
        <taxon>Rotifera</taxon>
        <taxon>Eurotatoria</taxon>
        <taxon>Bdelloidea</taxon>
        <taxon>Adinetida</taxon>
        <taxon>Adinetidae</taxon>
        <taxon>Adineta</taxon>
    </lineage>
</organism>
<dbReference type="Proteomes" id="UP000663828">
    <property type="component" value="Unassembled WGS sequence"/>
</dbReference>
<proteinExistence type="predicted"/>
<dbReference type="InterPro" id="IPR050952">
    <property type="entry name" value="TRIM-NHL_E3_ligases"/>
</dbReference>
<evidence type="ECO:0000256" key="1">
    <source>
        <dbReference type="ARBA" id="ARBA00022737"/>
    </source>
</evidence>
<feature type="repeat" description="NHL" evidence="2">
    <location>
        <begin position="377"/>
        <end position="410"/>
    </location>
</feature>
<dbReference type="Gene3D" id="2.120.10.30">
    <property type="entry name" value="TolB, C-terminal domain"/>
    <property type="match status" value="2"/>
</dbReference>
<dbReference type="PANTHER" id="PTHR24104">
    <property type="entry name" value="E3 UBIQUITIN-PROTEIN LIGASE NHLRC1-RELATED"/>
    <property type="match status" value="1"/>
</dbReference>
<dbReference type="CDD" id="cd05819">
    <property type="entry name" value="NHL"/>
    <property type="match status" value="1"/>
</dbReference>
<sequence length="462" mass="52815">MSMPNNKTLCCTCNKPKITYSCKGCLQEFCSTHLSAHRETLNEELNLIIDDYNQFKQMLSEQMRKYSILKSIDSREMNSTATAPKIVGNYETFLEDQQIFLDYFQEESNCLIKQIEEIREEDEFNEMNLNYLKDELRKMTEECNNSVKLPLEQYLCSYLTRKSAKSSTETKFSKWKQNGEIIAGGEKPGRELTQLNFPCSICIDKDSTAYIADSWNHRIVLWKLNEKEGKVVTDGYGKENFMYKLSTPTDVIVDERNGSLIIADCDNRRIVRWFHKAIEILMTQVDCHCLAQDRSGLLYVCNRTKNEVMRWEIGNEDSRTIVAGGNGQGNALNQLSQPMCIFVDDEQSVYISDQGNHRVMKWRKGASHGTLVAGGNHKGKNLNQLNHPAGLNVDSLGRIYVADFGNNRIVRWCEGSKEGEVVISENSKELCCPRRLAFDSDGNLFVVNWGNSRVLKFLPIGD</sequence>
<dbReference type="GO" id="GO:0043161">
    <property type="term" value="P:proteasome-mediated ubiquitin-dependent protein catabolic process"/>
    <property type="evidence" value="ECO:0007669"/>
    <property type="project" value="TreeGrafter"/>
</dbReference>
<dbReference type="SUPFAM" id="SSF101898">
    <property type="entry name" value="NHL repeat"/>
    <property type="match status" value="1"/>
</dbReference>
<evidence type="ECO:0000313" key="4">
    <source>
        <dbReference type="Proteomes" id="UP000663828"/>
    </source>
</evidence>
<keyword evidence="4" id="KW-1185">Reference proteome</keyword>
<evidence type="ECO:0000313" key="3">
    <source>
        <dbReference type="EMBL" id="CAF1362415.1"/>
    </source>
</evidence>
<dbReference type="GO" id="GO:0000209">
    <property type="term" value="P:protein polyubiquitination"/>
    <property type="evidence" value="ECO:0007669"/>
    <property type="project" value="TreeGrafter"/>
</dbReference>
<comment type="caution">
    <text evidence="3">The sequence shown here is derived from an EMBL/GenBank/DDBJ whole genome shotgun (WGS) entry which is preliminary data.</text>
</comment>
<dbReference type="Pfam" id="PF01436">
    <property type="entry name" value="NHL"/>
    <property type="match status" value="2"/>
</dbReference>
<reference evidence="3" key="1">
    <citation type="submission" date="2021-02" db="EMBL/GenBank/DDBJ databases">
        <authorList>
            <person name="Nowell W R."/>
        </authorList>
    </citation>
    <scope>NUCLEOTIDE SEQUENCE</scope>
</reference>
<dbReference type="EMBL" id="CAJNOR010002965">
    <property type="protein sequence ID" value="CAF1362415.1"/>
    <property type="molecule type" value="Genomic_DNA"/>
</dbReference>
<name>A0A815I9C1_ADIRI</name>
<dbReference type="PANTHER" id="PTHR24104:SF25">
    <property type="entry name" value="PROTEIN LIN-41"/>
    <property type="match status" value="1"/>
</dbReference>
<protein>
    <submittedName>
        <fullName evidence="3">Uncharacterized protein</fullName>
    </submittedName>
</protein>
<dbReference type="GO" id="GO:0008270">
    <property type="term" value="F:zinc ion binding"/>
    <property type="evidence" value="ECO:0007669"/>
    <property type="project" value="UniProtKB-KW"/>
</dbReference>
<dbReference type="InterPro" id="IPR001258">
    <property type="entry name" value="NHL_repeat"/>
</dbReference>
<dbReference type="AlphaFoldDB" id="A0A815I9C1"/>
<dbReference type="GO" id="GO:0061630">
    <property type="term" value="F:ubiquitin protein ligase activity"/>
    <property type="evidence" value="ECO:0007669"/>
    <property type="project" value="TreeGrafter"/>
</dbReference>